<protein>
    <submittedName>
        <fullName evidence="1">Uncharacterized protein</fullName>
    </submittedName>
</protein>
<dbReference type="AlphaFoldDB" id="A0AAP0DF37"/>
<dbReference type="EMBL" id="JBCNJP010000009">
    <property type="protein sequence ID" value="KAK9073341.1"/>
    <property type="molecule type" value="Genomic_DNA"/>
</dbReference>
<dbReference type="Proteomes" id="UP001408789">
    <property type="component" value="Unassembled WGS sequence"/>
</dbReference>
<sequence>MEDSKDIQPQVMKEIPAFTVLKNGSILKNIFLLRQKSAAAKSSPSANELMFLFDEIFDFAGIDQRLSRKRRKSSGSPPRVDAVYLQPDVVEELIEEGSALLSKRLHTKYPLCNLFKLFTCAVCQKEMKPGEGISILAASGNLVKPRPWDGPFLCLSCHEKREAMEGKRP</sequence>
<evidence type="ECO:0000313" key="1">
    <source>
        <dbReference type="EMBL" id="KAK9073341.1"/>
    </source>
</evidence>
<organism evidence="1 2">
    <name type="scientific">Deinandra increscens subsp. villosa</name>
    <dbReference type="NCBI Taxonomy" id="3103831"/>
    <lineage>
        <taxon>Eukaryota</taxon>
        <taxon>Viridiplantae</taxon>
        <taxon>Streptophyta</taxon>
        <taxon>Embryophyta</taxon>
        <taxon>Tracheophyta</taxon>
        <taxon>Spermatophyta</taxon>
        <taxon>Magnoliopsida</taxon>
        <taxon>eudicotyledons</taxon>
        <taxon>Gunneridae</taxon>
        <taxon>Pentapetalae</taxon>
        <taxon>asterids</taxon>
        <taxon>campanulids</taxon>
        <taxon>Asterales</taxon>
        <taxon>Asteraceae</taxon>
        <taxon>Asteroideae</taxon>
        <taxon>Heliantheae alliance</taxon>
        <taxon>Madieae</taxon>
        <taxon>Madiinae</taxon>
        <taxon>Deinandra</taxon>
    </lineage>
</organism>
<keyword evidence="2" id="KW-1185">Reference proteome</keyword>
<comment type="caution">
    <text evidence="1">The sequence shown here is derived from an EMBL/GenBank/DDBJ whole genome shotgun (WGS) entry which is preliminary data.</text>
</comment>
<accession>A0AAP0DF37</accession>
<proteinExistence type="predicted"/>
<gene>
    <name evidence="1" type="ORF">SSX86_007665</name>
</gene>
<reference evidence="1 2" key="1">
    <citation type="submission" date="2024-04" db="EMBL/GenBank/DDBJ databases">
        <title>The reference genome of an endangered Asteraceae, Deinandra increscens subsp. villosa, native to the Central Coast of California.</title>
        <authorList>
            <person name="Guilliams M."/>
            <person name="Hasenstab-Lehman K."/>
            <person name="Meyer R."/>
            <person name="Mcevoy S."/>
        </authorList>
    </citation>
    <scope>NUCLEOTIDE SEQUENCE [LARGE SCALE GENOMIC DNA]</scope>
    <source>
        <tissue evidence="1">Leaf</tissue>
    </source>
</reference>
<name>A0AAP0DF37_9ASTR</name>
<evidence type="ECO:0000313" key="2">
    <source>
        <dbReference type="Proteomes" id="UP001408789"/>
    </source>
</evidence>